<sequence>MPTVKRTEHKLPEWPVYRYDPDVSPYVHLLRLEDDQGTLVETRCGLVLERSHYFWADEVDDEEICPFCAFNVPSA</sequence>
<accession>A0A6M3L5T5</accession>
<organism evidence="1">
    <name type="scientific">viral metagenome</name>
    <dbReference type="NCBI Taxonomy" id="1070528"/>
    <lineage>
        <taxon>unclassified sequences</taxon>
        <taxon>metagenomes</taxon>
        <taxon>organismal metagenomes</taxon>
    </lineage>
</organism>
<proteinExistence type="predicted"/>
<protein>
    <submittedName>
        <fullName evidence="1">Uncharacterized protein</fullName>
    </submittedName>
</protein>
<reference evidence="1" key="1">
    <citation type="submission" date="2020-03" db="EMBL/GenBank/DDBJ databases">
        <title>The deep terrestrial virosphere.</title>
        <authorList>
            <person name="Holmfeldt K."/>
            <person name="Nilsson E."/>
            <person name="Simone D."/>
            <person name="Lopez-Fernandez M."/>
            <person name="Wu X."/>
            <person name="de Brujin I."/>
            <person name="Lundin D."/>
            <person name="Andersson A."/>
            <person name="Bertilsson S."/>
            <person name="Dopson M."/>
        </authorList>
    </citation>
    <scope>NUCLEOTIDE SEQUENCE</scope>
    <source>
        <strain evidence="1">MM415B02455</strain>
    </source>
</reference>
<dbReference type="AlphaFoldDB" id="A0A6M3L5T5"/>
<name>A0A6M3L5T5_9ZZZZ</name>
<evidence type="ECO:0000313" key="1">
    <source>
        <dbReference type="EMBL" id="QJA90040.1"/>
    </source>
</evidence>
<gene>
    <name evidence="1" type="ORF">MM415B02455_0003</name>
</gene>
<dbReference type="EMBL" id="MT142887">
    <property type="protein sequence ID" value="QJA90040.1"/>
    <property type="molecule type" value="Genomic_DNA"/>
</dbReference>